<evidence type="ECO:0000256" key="3">
    <source>
        <dbReference type="ARBA" id="ARBA00023015"/>
    </source>
</evidence>
<dbReference type="STRING" id="417292.SAMN05421806_11032"/>
<dbReference type="SMART" id="SM00065">
    <property type="entry name" value="GAF"/>
    <property type="match status" value="1"/>
</dbReference>
<dbReference type="InterPro" id="IPR036388">
    <property type="entry name" value="WH-like_DNA-bd_sf"/>
</dbReference>
<dbReference type="SMART" id="SM01012">
    <property type="entry name" value="ANTAR"/>
    <property type="match status" value="1"/>
</dbReference>
<dbReference type="Proteomes" id="UP000199155">
    <property type="component" value="Unassembled WGS sequence"/>
</dbReference>
<sequence length="250" mass="26626">MVDTGRDLQLAAALVALADTLGESFDVTAYLERFAEDCAQLLGADAAGVLLVGVGAEITIVTSDDPRGRVRGLLEIQHQGGPCLDACTSGEAVPPVRLAGDQAAERWPQLAARALAEGITVTCAVPLRRGETVIGALNLFANGQPQHHVLQMELAQLMADAAATGLAQRRMYDDCRALTGQLQSALSSRVRIEQAKGLLAERWGVKVDAAFTALRAHARRARRPIDEIAQEILDGHLDDGALEADRPERP</sequence>
<dbReference type="GO" id="GO:0016301">
    <property type="term" value="F:kinase activity"/>
    <property type="evidence" value="ECO:0007669"/>
    <property type="project" value="UniProtKB-KW"/>
</dbReference>
<dbReference type="InterPro" id="IPR011006">
    <property type="entry name" value="CheY-like_superfamily"/>
</dbReference>
<organism evidence="6 7">
    <name type="scientific">Streptomyces indicus</name>
    <dbReference type="NCBI Taxonomy" id="417292"/>
    <lineage>
        <taxon>Bacteria</taxon>
        <taxon>Bacillati</taxon>
        <taxon>Actinomycetota</taxon>
        <taxon>Actinomycetes</taxon>
        <taxon>Kitasatosporales</taxon>
        <taxon>Streptomycetaceae</taxon>
        <taxon>Streptomyces</taxon>
    </lineage>
</organism>
<name>A0A1G9DSR9_9ACTN</name>
<dbReference type="AlphaFoldDB" id="A0A1G9DSR9"/>
<dbReference type="InterPro" id="IPR003018">
    <property type="entry name" value="GAF"/>
</dbReference>
<keyword evidence="7" id="KW-1185">Reference proteome</keyword>
<evidence type="ECO:0000256" key="1">
    <source>
        <dbReference type="ARBA" id="ARBA00022679"/>
    </source>
</evidence>
<dbReference type="Gene3D" id="1.10.10.10">
    <property type="entry name" value="Winged helix-like DNA-binding domain superfamily/Winged helix DNA-binding domain"/>
    <property type="match status" value="1"/>
</dbReference>
<keyword evidence="2" id="KW-0418">Kinase</keyword>
<dbReference type="PIRSF" id="PIRSF036625">
    <property type="entry name" value="GAF_ANTAR"/>
    <property type="match status" value="1"/>
</dbReference>
<reference evidence="6 7" key="1">
    <citation type="submission" date="2016-10" db="EMBL/GenBank/DDBJ databases">
        <authorList>
            <person name="de Groot N.N."/>
        </authorList>
    </citation>
    <scope>NUCLEOTIDE SEQUENCE [LARGE SCALE GENOMIC DNA]</scope>
    <source>
        <strain evidence="6 7">CGMCC 4.5727</strain>
    </source>
</reference>
<dbReference type="PROSITE" id="PS50921">
    <property type="entry name" value="ANTAR"/>
    <property type="match status" value="1"/>
</dbReference>
<accession>A0A1G9DSR9</accession>
<dbReference type="Gene3D" id="3.30.450.40">
    <property type="match status" value="1"/>
</dbReference>
<dbReference type="GO" id="GO:0003723">
    <property type="term" value="F:RNA binding"/>
    <property type="evidence" value="ECO:0007669"/>
    <property type="project" value="InterPro"/>
</dbReference>
<dbReference type="SUPFAM" id="SSF52172">
    <property type="entry name" value="CheY-like"/>
    <property type="match status" value="1"/>
</dbReference>
<evidence type="ECO:0000313" key="7">
    <source>
        <dbReference type="Proteomes" id="UP000199155"/>
    </source>
</evidence>
<proteinExistence type="predicted"/>
<protein>
    <submittedName>
        <fullName evidence="6">GAF domain-containing protein</fullName>
    </submittedName>
</protein>
<evidence type="ECO:0000256" key="2">
    <source>
        <dbReference type="ARBA" id="ARBA00022777"/>
    </source>
</evidence>
<evidence type="ECO:0000313" key="6">
    <source>
        <dbReference type="EMBL" id="SDK66909.1"/>
    </source>
</evidence>
<dbReference type="EMBL" id="FNFF01000010">
    <property type="protein sequence ID" value="SDK66909.1"/>
    <property type="molecule type" value="Genomic_DNA"/>
</dbReference>
<keyword evidence="4" id="KW-0804">Transcription</keyword>
<gene>
    <name evidence="6" type="ORF">SAMN05421806_11032</name>
</gene>
<evidence type="ECO:0000256" key="4">
    <source>
        <dbReference type="ARBA" id="ARBA00023163"/>
    </source>
</evidence>
<feature type="domain" description="ANTAR" evidence="5">
    <location>
        <begin position="172"/>
        <end position="233"/>
    </location>
</feature>
<keyword evidence="1" id="KW-0808">Transferase</keyword>
<keyword evidence="3" id="KW-0805">Transcription regulation</keyword>
<dbReference type="SUPFAM" id="SSF55781">
    <property type="entry name" value="GAF domain-like"/>
    <property type="match status" value="1"/>
</dbReference>
<dbReference type="Pfam" id="PF03861">
    <property type="entry name" value="ANTAR"/>
    <property type="match status" value="1"/>
</dbReference>
<dbReference type="Pfam" id="PF13185">
    <property type="entry name" value="GAF_2"/>
    <property type="match status" value="1"/>
</dbReference>
<dbReference type="InterPro" id="IPR012074">
    <property type="entry name" value="GAF_ANTAR"/>
</dbReference>
<dbReference type="InterPro" id="IPR005561">
    <property type="entry name" value="ANTAR"/>
</dbReference>
<evidence type="ECO:0000259" key="5">
    <source>
        <dbReference type="PROSITE" id="PS50921"/>
    </source>
</evidence>
<dbReference type="OrthoDB" id="3683444at2"/>
<dbReference type="InterPro" id="IPR029016">
    <property type="entry name" value="GAF-like_dom_sf"/>
</dbReference>